<proteinExistence type="predicted"/>
<reference evidence="1" key="1">
    <citation type="submission" date="2022-10" db="EMBL/GenBank/DDBJ databases">
        <authorList>
            <person name="Aires J."/>
            <person name="Mesa V."/>
        </authorList>
    </citation>
    <scope>NUCLEOTIDE SEQUENCE</scope>
    <source>
        <strain evidence="1">Clostridium neonatale JD116</strain>
    </source>
</reference>
<protein>
    <submittedName>
        <fullName evidence="1">Uncharacterized protein</fullName>
    </submittedName>
</protein>
<dbReference type="RefSeq" id="WP_185738794.1">
    <property type="nucleotide sequence ID" value="NZ_CAKJVF010000029.1"/>
</dbReference>
<dbReference type="Proteomes" id="UP001189143">
    <property type="component" value="Unassembled WGS sequence"/>
</dbReference>
<sequence>MKNEKPSVEEIWKKLNAEGIKTQEDLNKALKENALNIGMFTMPFKKDDKKEA</sequence>
<evidence type="ECO:0000313" key="2">
    <source>
        <dbReference type="Proteomes" id="UP001189143"/>
    </source>
</evidence>
<accession>A0AAD1YBG9</accession>
<comment type="caution">
    <text evidence="1">The sequence shown here is derived from an EMBL/GenBank/DDBJ whole genome shotgun (WGS) entry which is preliminary data.</text>
</comment>
<dbReference type="EMBL" id="CAMTCP010000011">
    <property type="protein sequence ID" value="CAI3539314.1"/>
    <property type="molecule type" value="Genomic_DNA"/>
</dbReference>
<gene>
    <name evidence="1" type="ORF">CNEO2_100066</name>
</gene>
<evidence type="ECO:0000313" key="1">
    <source>
        <dbReference type="EMBL" id="CAI3539314.1"/>
    </source>
</evidence>
<dbReference type="AlphaFoldDB" id="A0AAD1YBG9"/>
<organism evidence="1 2">
    <name type="scientific">Clostridium neonatale</name>
    <dbReference type="NCBI Taxonomy" id="137838"/>
    <lineage>
        <taxon>Bacteria</taxon>
        <taxon>Bacillati</taxon>
        <taxon>Bacillota</taxon>
        <taxon>Clostridia</taxon>
        <taxon>Eubacteriales</taxon>
        <taxon>Clostridiaceae</taxon>
        <taxon>Clostridium</taxon>
    </lineage>
</organism>
<name>A0AAD1YBG9_9CLOT</name>